<dbReference type="PANTHER" id="PTHR20883:SF48">
    <property type="entry name" value="ECTOINE DIOXYGENASE"/>
    <property type="match status" value="1"/>
</dbReference>
<dbReference type="InterPro" id="IPR008775">
    <property type="entry name" value="Phytyl_CoA_dOase-like"/>
</dbReference>
<gene>
    <name evidence="2" type="ORF">DM484_13090</name>
</gene>
<dbReference type="Proteomes" id="UP000249396">
    <property type="component" value="Unassembled WGS sequence"/>
</dbReference>
<protein>
    <submittedName>
        <fullName evidence="2">Phytanoyl-CoA dioxygenase</fullName>
    </submittedName>
</protein>
<dbReference type="EMBL" id="QJPH01000321">
    <property type="protein sequence ID" value="PZN78307.1"/>
    <property type="molecule type" value="Genomic_DNA"/>
</dbReference>
<keyword evidence="2" id="KW-0560">Oxidoreductase</keyword>
<dbReference type="SUPFAM" id="SSF51197">
    <property type="entry name" value="Clavaminate synthase-like"/>
    <property type="match status" value="1"/>
</dbReference>
<reference evidence="2 3" key="1">
    <citation type="journal article" date="2018" name="Aquat. Microb. Ecol.">
        <title>Gammaproteobacterial methanotrophs dominate.</title>
        <authorList>
            <person name="Rissanen A.J."/>
            <person name="Saarenheimo J."/>
            <person name="Tiirola M."/>
            <person name="Peura S."/>
            <person name="Aalto S.L."/>
            <person name="Karvinen A."/>
            <person name="Nykanen H."/>
        </authorList>
    </citation>
    <scope>NUCLEOTIDE SEQUENCE [LARGE SCALE GENOMIC DNA]</scope>
    <source>
        <strain evidence="2">AMbin10</strain>
    </source>
</reference>
<evidence type="ECO:0000313" key="3">
    <source>
        <dbReference type="Proteomes" id="UP000249396"/>
    </source>
</evidence>
<dbReference type="PANTHER" id="PTHR20883">
    <property type="entry name" value="PHYTANOYL-COA DIOXYGENASE DOMAIN CONTAINING 1"/>
    <property type="match status" value="1"/>
</dbReference>
<keyword evidence="2" id="KW-0223">Dioxygenase</keyword>
<organism evidence="2 3">
    <name type="scientific">Candidatus Methylumidiphilus alinenensis</name>
    <dbReference type="NCBI Taxonomy" id="2202197"/>
    <lineage>
        <taxon>Bacteria</taxon>
        <taxon>Pseudomonadati</taxon>
        <taxon>Pseudomonadota</taxon>
        <taxon>Gammaproteobacteria</taxon>
        <taxon>Methylococcales</taxon>
        <taxon>Candidatus Methylumidiphilus</taxon>
    </lineage>
</organism>
<dbReference type="Pfam" id="PF05721">
    <property type="entry name" value="PhyH"/>
    <property type="match status" value="1"/>
</dbReference>
<comment type="caution">
    <text evidence="2">The sequence shown here is derived from an EMBL/GenBank/DDBJ whole genome shotgun (WGS) entry which is preliminary data.</text>
</comment>
<accession>A0A2W4T6A7</accession>
<dbReference type="Gene3D" id="2.60.120.620">
    <property type="entry name" value="q2cbj1_9rhob like domain"/>
    <property type="match status" value="1"/>
</dbReference>
<evidence type="ECO:0000313" key="2">
    <source>
        <dbReference type="EMBL" id="PZN78307.1"/>
    </source>
</evidence>
<dbReference type="GO" id="GO:0016706">
    <property type="term" value="F:2-oxoglutarate-dependent dioxygenase activity"/>
    <property type="evidence" value="ECO:0007669"/>
    <property type="project" value="UniProtKB-ARBA"/>
</dbReference>
<evidence type="ECO:0000256" key="1">
    <source>
        <dbReference type="ARBA" id="ARBA00001954"/>
    </source>
</evidence>
<name>A0A2W4T6A7_9GAMM</name>
<proteinExistence type="predicted"/>
<dbReference type="GO" id="GO:0005506">
    <property type="term" value="F:iron ion binding"/>
    <property type="evidence" value="ECO:0007669"/>
    <property type="project" value="UniProtKB-ARBA"/>
</dbReference>
<sequence>MRDSINQEDIDFYNEYGFVRIRSLLTPEETERLRAHQNAALLRRGNYRYPDRDILGEDNPVYERMFVQRLNLWRDYEPIREFTLNPHIAKIAAELSGVDAMRVWHDAAFVKQAWANPTFWHFDAAYWSFNTRQGITVWVALTDSRPDNGGLYFMPGSHRVIDFDLPVFASEHVAGLFDLPGYAHWREQEPVCLPLKAGDCTFHNGLTLHGSSINMTPYRREGWVCAYMPDGATFNGKPNVLPEDYLAGLSIGDYLRNDDLNPVAYRRLGAEERAIRGCKE</sequence>
<dbReference type="AlphaFoldDB" id="A0A2W4T6A7"/>
<comment type="cofactor">
    <cofactor evidence="1">
        <name>Fe(2+)</name>
        <dbReference type="ChEBI" id="CHEBI:29033"/>
    </cofactor>
</comment>